<dbReference type="PROSITE" id="PS51154">
    <property type="entry name" value="MACRO"/>
    <property type="match status" value="1"/>
</dbReference>
<dbReference type="CDD" id="cd02908">
    <property type="entry name" value="Macro_OAADPr_deacetylase"/>
    <property type="match status" value="1"/>
</dbReference>
<dbReference type="SUPFAM" id="SSF52949">
    <property type="entry name" value="Macro domain-like"/>
    <property type="match status" value="1"/>
</dbReference>
<reference evidence="4" key="1">
    <citation type="submission" date="2019-06" db="EMBL/GenBank/DDBJ databases">
        <title>Draft genome sequence of the griseofulvin-producing fungus Xylaria cubensis strain G536.</title>
        <authorList>
            <person name="Mead M.E."/>
            <person name="Raja H.A."/>
            <person name="Steenwyk J.L."/>
            <person name="Knowles S.L."/>
            <person name="Oberlies N.H."/>
            <person name="Rokas A."/>
        </authorList>
    </citation>
    <scope>NUCLEOTIDE SEQUENCE [LARGE SCALE GENOMIC DNA]</scope>
    <source>
        <strain evidence="4">G536</strain>
    </source>
</reference>
<dbReference type="InterPro" id="IPR002589">
    <property type="entry name" value="Macro_dom"/>
</dbReference>
<evidence type="ECO:0000313" key="4">
    <source>
        <dbReference type="Proteomes" id="UP000319160"/>
    </source>
</evidence>
<dbReference type="InterPro" id="IPR043472">
    <property type="entry name" value="Macro_dom-like"/>
</dbReference>
<feature type="compositionally biased region" description="Acidic residues" evidence="1">
    <location>
        <begin position="225"/>
        <end position="235"/>
    </location>
</feature>
<dbReference type="Gene3D" id="3.40.220.10">
    <property type="entry name" value="Leucine Aminopeptidase, subunit E, domain 1"/>
    <property type="match status" value="1"/>
</dbReference>
<dbReference type="EMBL" id="VFLP01000028">
    <property type="protein sequence ID" value="TRX93614.1"/>
    <property type="molecule type" value="Genomic_DNA"/>
</dbReference>
<dbReference type="NCBIfam" id="NF001664">
    <property type="entry name" value="PRK00431.1-6"/>
    <property type="match status" value="1"/>
</dbReference>
<evidence type="ECO:0000259" key="2">
    <source>
        <dbReference type="PROSITE" id="PS51154"/>
    </source>
</evidence>
<evidence type="ECO:0000313" key="3">
    <source>
        <dbReference type="EMBL" id="TRX93614.1"/>
    </source>
</evidence>
<dbReference type="STRING" id="2512241.A0A553I082"/>
<evidence type="ECO:0000256" key="1">
    <source>
        <dbReference type="SAM" id="MobiDB-lite"/>
    </source>
</evidence>
<dbReference type="Pfam" id="PF01661">
    <property type="entry name" value="Macro"/>
    <property type="match status" value="1"/>
</dbReference>
<dbReference type="PANTHER" id="PTHR11106">
    <property type="entry name" value="GANGLIOSIDE INDUCED DIFFERENTIATION ASSOCIATED PROTEIN 2-RELATED"/>
    <property type="match status" value="1"/>
</dbReference>
<gene>
    <name evidence="3" type="ORF">FHL15_005586</name>
</gene>
<protein>
    <recommendedName>
        <fullName evidence="2">Macro domain-containing protein</fullName>
    </recommendedName>
</protein>
<dbReference type="SMART" id="SM00506">
    <property type="entry name" value="A1pp"/>
    <property type="match status" value="1"/>
</dbReference>
<proteinExistence type="predicted"/>
<dbReference type="Proteomes" id="UP000319160">
    <property type="component" value="Unassembled WGS sequence"/>
</dbReference>
<feature type="region of interest" description="Disordered" evidence="1">
    <location>
        <begin position="219"/>
        <end position="268"/>
    </location>
</feature>
<comment type="caution">
    <text evidence="3">The sequence shown here is derived from an EMBL/GenBank/DDBJ whole genome shotgun (WGS) entry which is preliminary data.</text>
</comment>
<dbReference type="PANTHER" id="PTHR11106:SF27">
    <property type="entry name" value="MACRO DOMAIN-CONTAINING PROTEIN"/>
    <property type="match status" value="1"/>
</dbReference>
<name>A0A553I082_9PEZI</name>
<dbReference type="AlphaFoldDB" id="A0A553I082"/>
<feature type="domain" description="Macro" evidence="2">
    <location>
        <begin position="34"/>
        <end position="216"/>
    </location>
</feature>
<sequence>MLRAAAARMMMSADEIPTLGQLYRLQKMGPSLLGPFSHGTSAYNDRIGIIRGDITTLAVDAIVNAANSSLLGGGGVDGAIHRAAGRELLAECRTLDGCDTGCSKITNAYRLPCKKVIHAVGPVYSDLYPQRCETALRGCYQSALQLAVQNGLKTIAFSAISTGIYGYPSYDAATVACSTVKSFLGTEDGIKLDKVVFVTFEEKDVRVYNNLLPRFFPPEDAPYSDSDDATEEQIIEAEATASKLPSVPQTDPSDAEHAQKKQRQDGAD</sequence>
<feature type="compositionally biased region" description="Basic and acidic residues" evidence="1">
    <location>
        <begin position="254"/>
        <end position="268"/>
    </location>
</feature>
<organism evidence="3 4">
    <name type="scientific">Xylaria flabelliformis</name>
    <dbReference type="NCBI Taxonomy" id="2512241"/>
    <lineage>
        <taxon>Eukaryota</taxon>
        <taxon>Fungi</taxon>
        <taxon>Dikarya</taxon>
        <taxon>Ascomycota</taxon>
        <taxon>Pezizomycotina</taxon>
        <taxon>Sordariomycetes</taxon>
        <taxon>Xylariomycetidae</taxon>
        <taxon>Xylariales</taxon>
        <taxon>Xylariaceae</taxon>
        <taxon>Xylaria</taxon>
    </lineage>
</organism>
<accession>A0A553I082</accession>
<dbReference type="OrthoDB" id="6077599at2759"/>
<keyword evidence="4" id="KW-1185">Reference proteome</keyword>